<feature type="transmembrane region" description="Helical" evidence="7">
    <location>
        <begin position="149"/>
        <end position="170"/>
    </location>
</feature>
<dbReference type="AlphaFoldDB" id="A0A2X4XX71"/>
<evidence type="ECO:0000256" key="2">
    <source>
        <dbReference type="ARBA" id="ARBA00007362"/>
    </source>
</evidence>
<name>A0A2X4XX71_SERPL</name>
<keyword evidence="12" id="KW-1185">Reference proteome</keyword>
<organism evidence="10 11">
    <name type="scientific">Serratia plymuthica</name>
    <dbReference type="NCBI Taxonomy" id="82996"/>
    <lineage>
        <taxon>Bacteria</taxon>
        <taxon>Pseudomonadati</taxon>
        <taxon>Pseudomonadota</taxon>
        <taxon>Gammaproteobacteria</taxon>
        <taxon>Enterobacterales</taxon>
        <taxon>Yersiniaceae</taxon>
        <taxon>Serratia</taxon>
    </lineage>
</organism>
<proteinExistence type="inferred from homology"/>
<evidence type="ECO:0000313" key="11">
    <source>
        <dbReference type="Proteomes" id="UP000248897"/>
    </source>
</evidence>
<keyword evidence="3" id="KW-1003">Cell membrane</keyword>
<evidence type="ECO:0000256" key="7">
    <source>
        <dbReference type="SAM" id="Phobius"/>
    </source>
</evidence>
<evidence type="ECO:0000256" key="3">
    <source>
        <dbReference type="ARBA" id="ARBA00022475"/>
    </source>
</evidence>
<keyword evidence="5 7" id="KW-1133">Transmembrane helix</keyword>
<gene>
    <name evidence="9" type="ORF">I6G64_18700</name>
    <name evidence="10" type="ORF">NCTC12961_04468</name>
</gene>
<dbReference type="Pfam" id="PF00892">
    <property type="entry name" value="EamA"/>
    <property type="match status" value="2"/>
</dbReference>
<comment type="similarity">
    <text evidence="2">Belongs to the EamA transporter family.</text>
</comment>
<evidence type="ECO:0000313" key="10">
    <source>
        <dbReference type="EMBL" id="SQI44595.1"/>
    </source>
</evidence>
<protein>
    <submittedName>
        <fullName evidence="9">DMT family transporter</fullName>
    </submittedName>
    <submittedName>
        <fullName evidence="10">Predicted permease, DMT superfamily</fullName>
    </submittedName>
</protein>
<keyword evidence="6 7" id="KW-0472">Membrane</keyword>
<dbReference type="SUPFAM" id="SSF103481">
    <property type="entry name" value="Multidrug resistance efflux transporter EmrE"/>
    <property type="match status" value="2"/>
</dbReference>
<feature type="domain" description="EamA" evidence="8">
    <location>
        <begin position="12"/>
        <end position="138"/>
    </location>
</feature>
<reference evidence="10 11" key="1">
    <citation type="submission" date="2018-06" db="EMBL/GenBank/DDBJ databases">
        <authorList>
            <consortium name="Pathogen Informatics"/>
            <person name="Doyle S."/>
        </authorList>
    </citation>
    <scope>NUCLEOTIDE SEQUENCE [LARGE SCALE GENOMIC DNA]</scope>
    <source>
        <strain evidence="10 11">NCTC12961</strain>
    </source>
</reference>
<accession>A0A2X4XX71</accession>
<evidence type="ECO:0000256" key="1">
    <source>
        <dbReference type="ARBA" id="ARBA00004651"/>
    </source>
</evidence>
<evidence type="ECO:0000313" key="12">
    <source>
        <dbReference type="Proteomes" id="UP000594967"/>
    </source>
</evidence>
<keyword evidence="4 7" id="KW-0812">Transmembrane</keyword>
<feature type="domain" description="EamA" evidence="8">
    <location>
        <begin position="153"/>
        <end position="279"/>
    </location>
</feature>
<dbReference type="InterPro" id="IPR037185">
    <property type="entry name" value="EmrE-like"/>
</dbReference>
<feature type="transmembrane region" description="Helical" evidence="7">
    <location>
        <begin position="36"/>
        <end position="57"/>
    </location>
</feature>
<dbReference type="InterPro" id="IPR000620">
    <property type="entry name" value="EamA_dom"/>
</dbReference>
<evidence type="ECO:0000313" key="9">
    <source>
        <dbReference type="EMBL" id="QPS19597.1"/>
    </source>
</evidence>
<reference evidence="9 12" key="2">
    <citation type="submission" date="2020-12" db="EMBL/GenBank/DDBJ databases">
        <title>FDA dAtabase for Regulatory Grade micrObial Sequences (FDA-ARGOS): Supporting development and validation of Infectious Disease Dx tests.</title>
        <authorList>
            <person name="Sproer C."/>
            <person name="Gronow S."/>
            <person name="Severitt S."/>
            <person name="Schroder I."/>
            <person name="Tallon L."/>
            <person name="Sadzewicz L."/>
            <person name="Zhao X."/>
            <person name="Boylan J."/>
            <person name="Ott S."/>
            <person name="Bowen H."/>
            <person name="Vavikolanu K."/>
            <person name="Mehta A."/>
            <person name="Aluvathingal J."/>
            <person name="Nadendla S."/>
            <person name="Lowell S."/>
            <person name="Myers T."/>
            <person name="Yan Y."/>
            <person name="Sichtig H."/>
        </authorList>
    </citation>
    <scope>NUCLEOTIDE SEQUENCE [LARGE SCALE GENOMIC DNA]</scope>
    <source>
        <strain evidence="9 12">FDAARGOS_907</strain>
    </source>
</reference>
<feature type="transmembrane region" description="Helical" evidence="7">
    <location>
        <begin position="98"/>
        <end position="115"/>
    </location>
</feature>
<dbReference type="RefSeq" id="WP_063197368.1">
    <property type="nucleotide sequence ID" value="NZ_CAMITG010000004.1"/>
</dbReference>
<feature type="transmembrane region" description="Helical" evidence="7">
    <location>
        <begin position="210"/>
        <end position="232"/>
    </location>
</feature>
<feature type="transmembrane region" description="Helical" evidence="7">
    <location>
        <begin position="69"/>
        <end position="92"/>
    </location>
</feature>
<dbReference type="Proteomes" id="UP000594967">
    <property type="component" value="Chromosome"/>
</dbReference>
<sequence length="297" mass="32078">MSDKQLPAVKLAVGMAMIGTVGAFAVESGLSPVSVVFWRCVFGTLFLGLWCIIRGYLPDRSLSLKRLTYASLAGVCMVLSWIAFFAGFTLTSIATTTIVYHIQPFFVVLISAVFLRELISLNQVLWMAGAFTGVILASGLIAPSGVINIHWVLGVALTLVAALLYAISTVVGKGLGQQRPEITTLCQTIVGIILLAPFTDSFRSVPPESWGWLIGIGVLHTGVAYVLMYSAYPKLTTPVIGVLTFIYPVVAIIVDWVFYGHQPGVIQMTGMILIALCTLGVKLGWHFPVGRQRKISL</sequence>
<dbReference type="PANTHER" id="PTHR22911">
    <property type="entry name" value="ACYL-MALONYL CONDENSING ENZYME-RELATED"/>
    <property type="match status" value="1"/>
</dbReference>
<dbReference type="EMBL" id="CP065673">
    <property type="protein sequence ID" value="QPS19597.1"/>
    <property type="molecule type" value="Genomic_DNA"/>
</dbReference>
<dbReference type="EMBL" id="LS483469">
    <property type="protein sequence ID" value="SQI44595.1"/>
    <property type="molecule type" value="Genomic_DNA"/>
</dbReference>
<dbReference type="PANTHER" id="PTHR22911:SF102">
    <property type="entry name" value="MEMBRANE PROTEIN"/>
    <property type="match status" value="1"/>
</dbReference>
<feature type="transmembrane region" description="Helical" evidence="7">
    <location>
        <begin position="265"/>
        <end position="285"/>
    </location>
</feature>
<dbReference type="Proteomes" id="UP000248897">
    <property type="component" value="Chromosome 1"/>
</dbReference>
<evidence type="ECO:0000256" key="5">
    <source>
        <dbReference type="ARBA" id="ARBA00022989"/>
    </source>
</evidence>
<feature type="transmembrane region" description="Helical" evidence="7">
    <location>
        <begin position="239"/>
        <end position="259"/>
    </location>
</feature>
<evidence type="ECO:0000259" key="8">
    <source>
        <dbReference type="Pfam" id="PF00892"/>
    </source>
</evidence>
<feature type="transmembrane region" description="Helical" evidence="7">
    <location>
        <begin position="124"/>
        <end position="143"/>
    </location>
</feature>
<dbReference type="GO" id="GO:0016020">
    <property type="term" value="C:membrane"/>
    <property type="evidence" value="ECO:0007669"/>
    <property type="project" value="InterPro"/>
</dbReference>
<comment type="subcellular location">
    <subcellularLocation>
        <location evidence="1">Cell membrane</location>
        <topology evidence="1">Multi-pass membrane protein</topology>
    </subcellularLocation>
</comment>
<feature type="transmembrane region" description="Helical" evidence="7">
    <location>
        <begin position="12"/>
        <end position="30"/>
    </location>
</feature>
<evidence type="ECO:0000256" key="4">
    <source>
        <dbReference type="ARBA" id="ARBA00022692"/>
    </source>
</evidence>
<feature type="transmembrane region" description="Helical" evidence="7">
    <location>
        <begin position="182"/>
        <end position="198"/>
    </location>
</feature>
<evidence type="ECO:0000256" key="6">
    <source>
        <dbReference type="ARBA" id="ARBA00023136"/>
    </source>
</evidence>